<dbReference type="AlphaFoldDB" id="A0A157SI20"/>
<keyword evidence="2" id="KW-1185">Reference proteome</keyword>
<reference evidence="1 2" key="1">
    <citation type="submission" date="2016-04" db="EMBL/GenBank/DDBJ databases">
        <authorList>
            <consortium name="Pathogen Informatics"/>
        </authorList>
    </citation>
    <scope>NUCLEOTIDE SEQUENCE [LARGE SCALE GENOMIC DNA]</scope>
    <source>
        <strain evidence="1 2">H050680373</strain>
    </source>
</reference>
<proteinExistence type="predicted"/>
<gene>
    <name evidence="1" type="ORF">SAMEA3906486_02737</name>
</gene>
<evidence type="ECO:0000313" key="1">
    <source>
        <dbReference type="EMBL" id="SAI69833.1"/>
    </source>
</evidence>
<accession>A0A157SI20</accession>
<organism evidence="1 2">
    <name type="scientific">Bordetella ansorpii</name>
    <dbReference type="NCBI Taxonomy" id="288768"/>
    <lineage>
        <taxon>Bacteria</taxon>
        <taxon>Pseudomonadati</taxon>
        <taxon>Pseudomonadota</taxon>
        <taxon>Betaproteobacteria</taxon>
        <taxon>Burkholderiales</taxon>
        <taxon>Alcaligenaceae</taxon>
        <taxon>Bordetella</taxon>
    </lineage>
</organism>
<dbReference type="Proteomes" id="UP000076848">
    <property type="component" value="Unassembled WGS sequence"/>
</dbReference>
<dbReference type="GO" id="GO:0016740">
    <property type="term" value="F:transferase activity"/>
    <property type="evidence" value="ECO:0007669"/>
    <property type="project" value="UniProtKB-KW"/>
</dbReference>
<sequence>MPTSTAVQFLPVTDDDFDALTALRGSESNAFYLRCGFVQTGEEEWDIHYEYRR</sequence>
<dbReference type="EMBL" id="FKIF01000006">
    <property type="protein sequence ID" value="SAI69833.1"/>
    <property type="molecule type" value="Genomic_DNA"/>
</dbReference>
<dbReference type="RefSeq" id="WP_407922730.1">
    <property type="nucleotide sequence ID" value="NZ_FKIF01000006.1"/>
</dbReference>
<name>A0A157SI20_9BORD</name>
<keyword evidence="1" id="KW-0808">Transferase</keyword>
<evidence type="ECO:0000313" key="2">
    <source>
        <dbReference type="Proteomes" id="UP000076848"/>
    </source>
</evidence>
<protein>
    <submittedName>
        <fullName evidence="1">GnaT family acetyltransferase</fullName>
    </submittedName>
</protein>